<accession>A0A932A904</accession>
<evidence type="ECO:0000256" key="4">
    <source>
        <dbReference type="ARBA" id="ARBA00022989"/>
    </source>
</evidence>
<evidence type="ECO:0000259" key="9">
    <source>
        <dbReference type="Pfam" id="PF12704"/>
    </source>
</evidence>
<keyword evidence="4 7" id="KW-1133">Transmembrane helix</keyword>
<dbReference type="Pfam" id="PF12704">
    <property type="entry name" value="MacB_PCD"/>
    <property type="match status" value="1"/>
</dbReference>
<dbReference type="EMBL" id="JACPNR010000011">
    <property type="protein sequence ID" value="MBI2678890.1"/>
    <property type="molecule type" value="Genomic_DNA"/>
</dbReference>
<dbReference type="GO" id="GO:0005886">
    <property type="term" value="C:plasma membrane"/>
    <property type="evidence" value="ECO:0007669"/>
    <property type="project" value="UniProtKB-SubCell"/>
</dbReference>
<evidence type="ECO:0000256" key="5">
    <source>
        <dbReference type="ARBA" id="ARBA00023136"/>
    </source>
</evidence>
<dbReference type="InterPro" id="IPR003838">
    <property type="entry name" value="ABC3_permease_C"/>
</dbReference>
<dbReference type="Pfam" id="PF02687">
    <property type="entry name" value="FtsX"/>
    <property type="match status" value="1"/>
</dbReference>
<dbReference type="PANTHER" id="PTHR30572:SF4">
    <property type="entry name" value="ABC TRANSPORTER PERMEASE YTRF"/>
    <property type="match status" value="1"/>
</dbReference>
<proteinExistence type="inferred from homology"/>
<keyword evidence="2" id="KW-1003">Cell membrane</keyword>
<feature type="transmembrane region" description="Helical" evidence="7">
    <location>
        <begin position="285"/>
        <end position="312"/>
    </location>
</feature>
<keyword evidence="5 7" id="KW-0472">Membrane</keyword>
<dbReference type="Proteomes" id="UP000779809">
    <property type="component" value="Unassembled WGS sequence"/>
</dbReference>
<name>A0A932A904_9BACT</name>
<protein>
    <submittedName>
        <fullName evidence="10">ABC transporter permease</fullName>
    </submittedName>
</protein>
<dbReference type="PANTHER" id="PTHR30572">
    <property type="entry name" value="MEMBRANE COMPONENT OF TRANSPORTER-RELATED"/>
    <property type="match status" value="1"/>
</dbReference>
<evidence type="ECO:0000256" key="7">
    <source>
        <dbReference type="SAM" id="Phobius"/>
    </source>
</evidence>
<reference evidence="10" key="1">
    <citation type="submission" date="2020-07" db="EMBL/GenBank/DDBJ databases">
        <title>Huge and variable diversity of episymbiotic CPR bacteria and DPANN archaea in groundwater ecosystems.</title>
        <authorList>
            <person name="He C.Y."/>
            <person name="Keren R."/>
            <person name="Whittaker M."/>
            <person name="Farag I.F."/>
            <person name="Doudna J."/>
            <person name="Cate J.H.D."/>
            <person name="Banfield J.F."/>
        </authorList>
    </citation>
    <scope>NUCLEOTIDE SEQUENCE</scope>
    <source>
        <strain evidence="10">NC_groundwater_580_Pr5_B-0.1um_64_19</strain>
    </source>
</reference>
<dbReference type="GO" id="GO:0022857">
    <property type="term" value="F:transmembrane transporter activity"/>
    <property type="evidence" value="ECO:0007669"/>
    <property type="project" value="TreeGrafter"/>
</dbReference>
<gene>
    <name evidence="10" type="ORF">HYX28_08915</name>
</gene>
<comment type="similarity">
    <text evidence="6">Belongs to the ABC-4 integral membrane protein family.</text>
</comment>
<evidence type="ECO:0000313" key="11">
    <source>
        <dbReference type="Proteomes" id="UP000779809"/>
    </source>
</evidence>
<organism evidence="10 11">
    <name type="scientific">Candidatus Korobacter versatilis</name>
    <dbReference type="NCBI Taxonomy" id="658062"/>
    <lineage>
        <taxon>Bacteria</taxon>
        <taxon>Pseudomonadati</taxon>
        <taxon>Acidobacteriota</taxon>
        <taxon>Terriglobia</taxon>
        <taxon>Terriglobales</taxon>
        <taxon>Candidatus Korobacteraceae</taxon>
        <taxon>Candidatus Korobacter</taxon>
    </lineage>
</organism>
<evidence type="ECO:0000256" key="1">
    <source>
        <dbReference type="ARBA" id="ARBA00004651"/>
    </source>
</evidence>
<evidence type="ECO:0000259" key="8">
    <source>
        <dbReference type="Pfam" id="PF02687"/>
    </source>
</evidence>
<keyword evidence="3 7" id="KW-0812">Transmembrane</keyword>
<evidence type="ECO:0000256" key="6">
    <source>
        <dbReference type="ARBA" id="ARBA00038076"/>
    </source>
</evidence>
<evidence type="ECO:0000313" key="10">
    <source>
        <dbReference type="EMBL" id="MBI2678890.1"/>
    </source>
</evidence>
<feature type="domain" description="ABC3 transporter permease C-terminal" evidence="8">
    <location>
        <begin position="291"/>
        <end position="403"/>
    </location>
</feature>
<feature type="domain" description="MacB-like periplasmic core" evidence="9">
    <location>
        <begin position="20"/>
        <end position="250"/>
    </location>
</feature>
<evidence type="ECO:0000256" key="3">
    <source>
        <dbReference type="ARBA" id="ARBA00022692"/>
    </source>
</evidence>
<comment type="subcellular location">
    <subcellularLocation>
        <location evidence="1">Cell membrane</location>
        <topology evidence="1">Multi-pass membrane protein</topology>
    </subcellularLocation>
</comment>
<feature type="transmembrane region" description="Helical" evidence="7">
    <location>
        <begin position="21"/>
        <end position="44"/>
    </location>
</feature>
<feature type="transmembrane region" description="Helical" evidence="7">
    <location>
        <begin position="374"/>
        <end position="394"/>
    </location>
</feature>
<dbReference type="AlphaFoldDB" id="A0A932A904"/>
<sequence length="411" mass="45111">MFWQIIQMALSTIRSNKMRSLLTILGIVIGITTVVAIAAVIQGLNGWFASQVSSLGSNIVTVTRLPQFSGRFPTEEERQRKELTREDAEAVRQEAKNVEMVTSILALDFQRFPNPNVRSGRVHAANVKVFGVEPDYINVYISSVRSGRFLTDGDVYHRAPVMVLGATVAETMFPGQDPVGKTVFFENDSYEVIGVLEKRGSIFGFDRDNFIWLPITTMLKLHPESKDGLTIAMKANSQDAMPLVMDQVTELMRRRRHVPSDQPNSFDVGSQNQFIDFYKALTGGAYLVAIVIGSISLMVGGIGVMNIMLVSVTERTREIGVRKAIGARRSHILLQFLLEAMVLTGIGGVLGIIAGALISVLVNWLSPVPSAMPVFWIALAFAVSVSVGLFFGIYPAARAAALDPIEALRYE</sequence>
<dbReference type="InterPro" id="IPR025857">
    <property type="entry name" value="MacB_PCD"/>
</dbReference>
<comment type="caution">
    <text evidence="10">The sequence shown here is derived from an EMBL/GenBank/DDBJ whole genome shotgun (WGS) entry which is preliminary data.</text>
</comment>
<evidence type="ECO:0000256" key="2">
    <source>
        <dbReference type="ARBA" id="ARBA00022475"/>
    </source>
</evidence>
<dbReference type="InterPro" id="IPR050250">
    <property type="entry name" value="Macrolide_Exporter_MacB"/>
</dbReference>
<feature type="transmembrane region" description="Helical" evidence="7">
    <location>
        <begin position="333"/>
        <end position="362"/>
    </location>
</feature>